<dbReference type="EMBL" id="JAGGKC010000017">
    <property type="protein sequence ID" value="MBP1919650.1"/>
    <property type="molecule type" value="Genomic_DNA"/>
</dbReference>
<name>A0ABS4G519_9CLOT</name>
<organism evidence="2 3">
    <name type="scientific">Youngiibacter multivorans</name>
    <dbReference type="NCBI Taxonomy" id="937251"/>
    <lineage>
        <taxon>Bacteria</taxon>
        <taxon>Bacillati</taxon>
        <taxon>Bacillota</taxon>
        <taxon>Clostridia</taxon>
        <taxon>Eubacteriales</taxon>
        <taxon>Clostridiaceae</taxon>
        <taxon>Youngiibacter</taxon>
    </lineage>
</organism>
<evidence type="ECO:0000313" key="3">
    <source>
        <dbReference type="Proteomes" id="UP001519271"/>
    </source>
</evidence>
<sequence length="165" mass="17943">MKGIVFIACMLILAGCGAKAVTPIPDGDIQVSKIIDYRTSDIEPMKGEARLILEIKSFEKYLTDYAILENPAFLDPDDLESIKNIDEDYFRTGAIGVAVSVESSGSNTVTGKKAKRQGDVLFLLIERKEAGIGTTDIATRHSVFLLSSTDVSGIRTVEVERITAK</sequence>
<dbReference type="PROSITE" id="PS51257">
    <property type="entry name" value="PROKAR_LIPOPROTEIN"/>
    <property type="match status" value="1"/>
</dbReference>
<feature type="signal peptide" evidence="1">
    <location>
        <begin position="1"/>
        <end position="20"/>
    </location>
</feature>
<protein>
    <recommendedName>
        <fullName evidence="4">Type VI secretion system lipoprotein TssJ</fullName>
    </recommendedName>
</protein>
<keyword evidence="3" id="KW-1185">Reference proteome</keyword>
<proteinExistence type="predicted"/>
<feature type="chain" id="PRO_5046034205" description="Type VI secretion system lipoprotein TssJ" evidence="1">
    <location>
        <begin position="21"/>
        <end position="165"/>
    </location>
</feature>
<comment type="caution">
    <text evidence="2">The sequence shown here is derived from an EMBL/GenBank/DDBJ whole genome shotgun (WGS) entry which is preliminary data.</text>
</comment>
<dbReference type="Proteomes" id="UP001519271">
    <property type="component" value="Unassembled WGS sequence"/>
</dbReference>
<evidence type="ECO:0000256" key="1">
    <source>
        <dbReference type="SAM" id="SignalP"/>
    </source>
</evidence>
<accession>A0ABS4G519</accession>
<keyword evidence="1" id="KW-0732">Signal</keyword>
<evidence type="ECO:0008006" key="4">
    <source>
        <dbReference type="Google" id="ProtNLM"/>
    </source>
</evidence>
<dbReference type="RefSeq" id="WP_209459844.1">
    <property type="nucleotide sequence ID" value="NZ_JAGGKC010000017.1"/>
</dbReference>
<evidence type="ECO:0000313" key="2">
    <source>
        <dbReference type="EMBL" id="MBP1919650.1"/>
    </source>
</evidence>
<gene>
    <name evidence="2" type="ORF">J2Z34_002140</name>
</gene>
<reference evidence="2 3" key="1">
    <citation type="submission" date="2021-03" db="EMBL/GenBank/DDBJ databases">
        <title>Genomic Encyclopedia of Type Strains, Phase IV (KMG-IV): sequencing the most valuable type-strain genomes for metagenomic binning, comparative biology and taxonomic classification.</title>
        <authorList>
            <person name="Goeker M."/>
        </authorList>
    </citation>
    <scope>NUCLEOTIDE SEQUENCE [LARGE SCALE GENOMIC DNA]</scope>
    <source>
        <strain evidence="2 3">DSM 6139</strain>
    </source>
</reference>